<dbReference type="InterPro" id="IPR040079">
    <property type="entry name" value="Glutathione_S-Trfase"/>
</dbReference>
<dbReference type="SFLD" id="SFLDG00358">
    <property type="entry name" value="Main_(cytGST)"/>
    <property type="match status" value="1"/>
</dbReference>
<evidence type="ECO:0000313" key="4">
    <source>
        <dbReference type="EMBL" id="QOL82503.1"/>
    </source>
</evidence>
<evidence type="ECO:0000259" key="2">
    <source>
        <dbReference type="PROSITE" id="PS50404"/>
    </source>
</evidence>
<dbReference type="PANTHER" id="PTHR42673:SF4">
    <property type="entry name" value="MALEYLACETOACETATE ISOMERASE"/>
    <property type="match status" value="1"/>
</dbReference>
<dbReference type="CDD" id="cd03042">
    <property type="entry name" value="GST_N_Zeta"/>
    <property type="match status" value="1"/>
</dbReference>
<dbReference type="Gene3D" id="3.40.30.10">
    <property type="entry name" value="Glutaredoxin"/>
    <property type="match status" value="1"/>
</dbReference>
<dbReference type="NCBIfam" id="TIGR01262">
    <property type="entry name" value="maiA"/>
    <property type="match status" value="1"/>
</dbReference>
<dbReference type="GO" id="GO:0004364">
    <property type="term" value="F:glutathione transferase activity"/>
    <property type="evidence" value="ECO:0007669"/>
    <property type="project" value="TreeGrafter"/>
</dbReference>
<dbReference type="GO" id="GO:0006749">
    <property type="term" value="P:glutathione metabolic process"/>
    <property type="evidence" value="ECO:0007669"/>
    <property type="project" value="TreeGrafter"/>
</dbReference>
<organism evidence="4 5">
    <name type="scientific">Pseudooceanicola spongiae</name>
    <dbReference type="NCBI Taxonomy" id="2613965"/>
    <lineage>
        <taxon>Bacteria</taxon>
        <taxon>Pseudomonadati</taxon>
        <taxon>Pseudomonadota</taxon>
        <taxon>Alphaproteobacteria</taxon>
        <taxon>Rhodobacterales</taxon>
        <taxon>Paracoccaceae</taxon>
        <taxon>Pseudooceanicola</taxon>
    </lineage>
</organism>
<proteinExistence type="inferred from homology"/>
<dbReference type="SUPFAM" id="SSF47616">
    <property type="entry name" value="GST C-terminal domain-like"/>
    <property type="match status" value="1"/>
</dbReference>
<dbReference type="CDD" id="cd03191">
    <property type="entry name" value="GST_C_Zeta"/>
    <property type="match status" value="1"/>
</dbReference>
<dbReference type="Pfam" id="PF13410">
    <property type="entry name" value="GST_C_2"/>
    <property type="match status" value="1"/>
</dbReference>
<evidence type="ECO:0000256" key="1">
    <source>
        <dbReference type="ARBA" id="ARBA00010007"/>
    </source>
</evidence>
<dbReference type="SUPFAM" id="SSF52833">
    <property type="entry name" value="Thioredoxin-like"/>
    <property type="match status" value="1"/>
</dbReference>
<reference evidence="4 5" key="1">
    <citation type="submission" date="2019-10" db="EMBL/GenBank/DDBJ databases">
        <title>Pseudopuniceibacterium sp. HQ09 islated from Antarctica.</title>
        <authorList>
            <person name="Liao L."/>
            <person name="Su S."/>
            <person name="Chen B."/>
            <person name="Yu Y."/>
        </authorList>
    </citation>
    <scope>NUCLEOTIDE SEQUENCE [LARGE SCALE GENOMIC DNA]</scope>
    <source>
        <strain evidence="4 5">HQ09</strain>
    </source>
</reference>
<comment type="similarity">
    <text evidence="1">Belongs to the GST superfamily. Zeta family.</text>
</comment>
<dbReference type="AlphaFoldDB" id="A0A7L9WRG7"/>
<name>A0A7L9WRG7_9RHOB</name>
<dbReference type="GO" id="GO:0016034">
    <property type="term" value="F:maleylacetoacetate isomerase activity"/>
    <property type="evidence" value="ECO:0007669"/>
    <property type="project" value="UniProtKB-EC"/>
</dbReference>
<dbReference type="PROSITE" id="PS50405">
    <property type="entry name" value="GST_CTER"/>
    <property type="match status" value="1"/>
</dbReference>
<feature type="domain" description="GST N-terminal" evidence="2">
    <location>
        <begin position="10"/>
        <end position="91"/>
    </location>
</feature>
<protein>
    <submittedName>
        <fullName evidence="4">Maleylacetoacetate isomerase</fullName>
        <ecNumber evidence="4">5.2.1.2</ecNumber>
    </submittedName>
</protein>
<gene>
    <name evidence="4" type="primary">maiA</name>
    <name evidence="4" type="ORF">F3W81_17760</name>
</gene>
<dbReference type="GO" id="GO:0005737">
    <property type="term" value="C:cytoplasm"/>
    <property type="evidence" value="ECO:0007669"/>
    <property type="project" value="InterPro"/>
</dbReference>
<dbReference type="InterPro" id="IPR004045">
    <property type="entry name" value="Glutathione_S-Trfase_N"/>
</dbReference>
<keyword evidence="4" id="KW-0413">Isomerase</keyword>
<dbReference type="EMBL" id="CP045201">
    <property type="protein sequence ID" value="QOL82503.1"/>
    <property type="molecule type" value="Genomic_DNA"/>
</dbReference>
<sequence>MTSPLPRCAPEVVLYDYWRSTASYRLRIALNLAGIAYHVVPVDLVAGDHGVTPHLARNPQGMVPVLEIDGLRLTQSMAILDYLEDMGHLALRPADPAERARMRAVVQAVACDIHPVCNLRVLSRAVQISGQEDTRAEWSRHFIRSGLEAVEQMLDETGPFAMGAKVSQADVVLIPQLYNAARWGVPTEDLPRLTRVAAACAPLPAFQAARPEAVRPAPAN</sequence>
<dbReference type="Pfam" id="PF02798">
    <property type="entry name" value="GST_N"/>
    <property type="match status" value="1"/>
</dbReference>
<dbReference type="EC" id="5.2.1.2" evidence="4"/>
<dbReference type="InterPro" id="IPR036249">
    <property type="entry name" value="Thioredoxin-like_sf"/>
</dbReference>
<dbReference type="RefSeq" id="WP_193080679.1">
    <property type="nucleotide sequence ID" value="NZ_CP045201.1"/>
</dbReference>
<dbReference type="Proteomes" id="UP000594118">
    <property type="component" value="Chromosome"/>
</dbReference>
<evidence type="ECO:0000313" key="5">
    <source>
        <dbReference type="Proteomes" id="UP000594118"/>
    </source>
</evidence>
<dbReference type="PROSITE" id="PS50404">
    <property type="entry name" value="GST_NTER"/>
    <property type="match status" value="1"/>
</dbReference>
<keyword evidence="5" id="KW-1185">Reference proteome</keyword>
<dbReference type="InterPro" id="IPR034333">
    <property type="entry name" value="GST_Zeta_N"/>
</dbReference>
<dbReference type="InterPro" id="IPR036282">
    <property type="entry name" value="Glutathione-S-Trfase_C_sf"/>
</dbReference>
<dbReference type="SFLD" id="SFLDS00019">
    <property type="entry name" value="Glutathione_Transferase_(cytos"/>
    <property type="match status" value="1"/>
</dbReference>
<dbReference type="GO" id="GO:0006559">
    <property type="term" value="P:L-phenylalanine catabolic process"/>
    <property type="evidence" value="ECO:0007669"/>
    <property type="project" value="TreeGrafter"/>
</dbReference>
<dbReference type="InterPro" id="IPR005955">
    <property type="entry name" value="GST_Zeta"/>
</dbReference>
<dbReference type="InterPro" id="IPR010987">
    <property type="entry name" value="Glutathione-S-Trfase_C-like"/>
</dbReference>
<dbReference type="PANTHER" id="PTHR42673">
    <property type="entry name" value="MALEYLACETOACETATE ISOMERASE"/>
    <property type="match status" value="1"/>
</dbReference>
<evidence type="ECO:0000259" key="3">
    <source>
        <dbReference type="PROSITE" id="PS50405"/>
    </source>
</evidence>
<dbReference type="InterPro" id="IPR034330">
    <property type="entry name" value="GST_Zeta_C"/>
</dbReference>
<feature type="domain" description="GST C-terminal" evidence="3">
    <location>
        <begin position="95"/>
        <end position="220"/>
    </location>
</feature>
<accession>A0A7L9WRG7</accession>
<dbReference type="KEGG" id="pshq:F3W81_17760"/>
<dbReference type="Gene3D" id="1.20.1050.10">
    <property type="match status" value="1"/>
</dbReference>